<feature type="transmembrane region" description="Helical" evidence="1">
    <location>
        <begin position="130"/>
        <end position="147"/>
    </location>
</feature>
<name>A0ABW9LX52_9MYCO</name>
<feature type="transmembrane region" description="Helical" evidence="1">
    <location>
        <begin position="85"/>
        <end position="109"/>
    </location>
</feature>
<accession>A0ABW9LX52</accession>
<keyword evidence="1" id="KW-0812">Transmembrane</keyword>
<feature type="transmembrane region" description="Helical" evidence="1">
    <location>
        <begin position="55"/>
        <end position="73"/>
    </location>
</feature>
<keyword evidence="1" id="KW-0472">Membrane</keyword>
<protein>
    <recommendedName>
        <fullName evidence="4">DUF1772 domain-containing protein</fullName>
    </recommendedName>
</protein>
<evidence type="ECO:0000313" key="2">
    <source>
        <dbReference type="EMBL" id="MFN6551021.1"/>
    </source>
</evidence>
<comment type="caution">
    <text evidence="2">The sequence shown here is derived from an EMBL/GenBank/DDBJ whole genome shotgun (WGS) entry which is preliminary data.</text>
</comment>
<dbReference type="Proteomes" id="UP001635817">
    <property type="component" value="Unassembled WGS sequence"/>
</dbReference>
<evidence type="ECO:0000256" key="1">
    <source>
        <dbReference type="SAM" id="Phobius"/>
    </source>
</evidence>
<sequence>MIEAAGSGFLIAVLWMDLIFDVQVLAHRRSAELPEPVLASIAGYYHRATTTSRPMSLLIAAVMAILLASLAFHTVDGIGPSWRTAALAVLAGGPVLLALLRTVPLAVKLGHRSGTVIEQSRLARSVCRDHLLCLTSMSAFLALWFLTAA</sequence>
<organism evidence="2 3">
    <name type="scientific">Mycolicibacterium septicum</name>
    <dbReference type="NCBI Taxonomy" id="98668"/>
    <lineage>
        <taxon>Bacteria</taxon>
        <taxon>Bacillati</taxon>
        <taxon>Actinomycetota</taxon>
        <taxon>Actinomycetes</taxon>
        <taxon>Mycobacteriales</taxon>
        <taxon>Mycobacteriaceae</taxon>
        <taxon>Mycolicibacterium</taxon>
    </lineage>
</organism>
<evidence type="ECO:0000313" key="3">
    <source>
        <dbReference type="Proteomes" id="UP001635817"/>
    </source>
</evidence>
<dbReference type="EMBL" id="JBKBDE010000003">
    <property type="protein sequence ID" value="MFN6551021.1"/>
    <property type="molecule type" value="Genomic_DNA"/>
</dbReference>
<evidence type="ECO:0008006" key="4">
    <source>
        <dbReference type="Google" id="ProtNLM"/>
    </source>
</evidence>
<keyword evidence="3" id="KW-1185">Reference proteome</keyword>
<reference evidence="2 3" key="1">
    <citation type="submission" date="2024-12" db="EMBL/GenBank/DDBJ databases">
        <title>The coexistence of Mycolicibacterium septicum and Mycolicibacterium nivoides in clinical samples.</title>
        <authorList>
            <person name="Wang C."/>
            <person name="Feng Y."/>
            <person name="Zong Z."/>
        </authorList>
    </citation>
    <scope>NUCLEOTIDE SEQUENCE [LARGE SCALE GENOMIC DNA]</scope>
    <source>
        <strain evidence="2 3">120310</strain>
    </source>
</reference>
<proteinExistence type="predicted"/>
<gene>
    <name evidence="2" type="ORF">ACK4CP_11490</name>
</gene>
<keyword evidence="1" id="KW-1133">Transmembrane helix</keyword>
<dbReference type="RefSeq" id="WP_409549739.1">
    <property type="nucleotide sequence ID" value="NZ_JBKBDE010000003.1"/>
</dbReference>